<sequence>MRLKKVTKTKKKKVGRGRQEPGNGNQERWRRTTRKEKKYKIDNKRGRHSYAGNSSCSPHDCPHHTAHNTACGHITAVAETMGRMTPVFGGQCSYTRPLWTAVTLDHLSRPLHVEYYLCLRFSPGLSCLSEHAPCVPPEFWPGN</sequence>
<gene>
    <name evidence="2" type="ORF">PoB_006817700</name>
</gene>
<reference evidence="2 3" key="1">
    <citation type="journal article" date="2021" name="Elife">
        <title>Chloroplast acquisition without the gene transfer in kleptoplastic sea slugs, Plakobranchus ocellatus.</title>
        <authorList>
            <person name="Maeda T."/>
            <person name="Takahashi S."/>
            <person name="Yoshida T."/>
            <person name="Shimamura S."/>
            <person name="Takaki Y."/>
            <person name="Nagai Y."/>
            <person name="Toyoda A."/>
            <person name="Suzuki Y."/>
            <person name="Arimoto A."/>
            <person name="Ishii H."/>
            <person name="Satoh N."/>
            <person name="Nishiyama T."/>
            <person name="Hasebe M."/>
            <person name="Maruyama T."/>
            <person name="Minagawa J."/>
            <person name="Obokata J."/>
            <person name="Shigenobu S."/>
        </authorList>
    </citation>
    <scope>NUCLEOTIDE SEQUENCE [LARGE SCALE GENOMIC DNA]</scope>
</reference>
<accession>A0AAV4DBN7</accession>
<feature type="region of interest" description="Disordered" evidence="1">
    <location>
        <begin position="1"/>
        <end position="58"/>
    </location>
</feature>
<organism evidence="2 3">
    <name type="scientific">Plakobranchus ocellatus</name>
    <dbReference type="NCBI Taxonomy" id="259542"/>
    <lineage>
        <taxon>Eukaryota</taxon>
        <taxon>Metazoa</taxon>
        <taxon>Spiralia</taxon>
        <taxon>Lophotrochozoa</taxon>
        <taxon>Mollusca</taxon>
        <taxon>Gastropoda</taxon>
        <taxon>Heterobranchia</taxon>
        <taxon>Euthyneura</taxon>
        <taxon>Panpulmonata</taxon>
        <taxon>Sacoglossa</taxon>
        <taxon>Placobranchoidea</taxon>
        <taxon>Plakobranchidae</taxon>
        <taxon>Plakobranchus</taxon>
    </lineage>
</organism>
<feature type="compositionally biased region" description="Basic residues" evidence="1">
    <location>
        <begin position="1"/>
        <end position="16"/>
    </location>
</feature>
<evidence type="ECO:0000256" key="1">
    <source>
        <dbReference type="SAM" id="MobiDB-lite"/>
    </source>
</evidence>
<name>A0AAV4DBN7_9GAST</name>
<dbReference type="Proteomes" id="UP000735302">
    <property type="component" value="Unassembled WGS sequence"/>
</dbReference>
<comment type="caution">
    <text evidence="2">The sequence shown here is derived from an EMBL/GenBank/DDBJ whole genome shotgun (WGS) entry which is preliminary data.</text>
</comment>
<dbReference type="AlphaFoldDB" id="A0AAV4DBN7"/>
<proteinExistence type="predicted"/>
<evidence type="ECO:0000313" key="2">
    <source>
        <dbReference type="EMBL" id="GFO41672.1"/>
    </source>
</evidence>
<evidence type="ECO:0000313" key="3">
    <source>
        <dbReference type="Proteomes" id="UP000735302"/>
    </source>
</evidence>
<evidence type="ECO:0008006" key="4">
    <source>
        <dbReference type="Google" id="ProtNLM"/>
    </source>
</evidence>
<keyword evidence="3" id="KW-1185">Reference proteome</keyword>
<dbReference type="EMBL" id="BLXT01007705">
    <property type="protein sequence ID" value="GFO41672.1"/>
    <property type="molecule type" value="Genomic_DNA"/>
</dbReference>
<protein>
    <recommendedName>
        <fullName evidence="4">SWIM-type domain-containing protein</fullName>
    </recommendedName>
</protein>